<accession>A0ABR1G9C2</accession>
<evidence type="ECO:0000313" key="2">
    <source>
        <dbReference type="EMBL" id="KAK7249773.1"/>
    </source>
</evidence>
<proteinExistence type="predicted"/>
<organism evidence="2 3">
    <name type="scientific">Aureococcus anophagefferens</name>
    <name type="common">Harmful bloom alga</name>
    <dbReference type="NCBI Taxonomy" id="44056"/>
    <lineage>
        <taxon>Eukaryota</taxon>
        <taxon>Sar</taxon>
        <taxon>Stramenopiles</taxon>
        <taxon>Ochrophyta</taxon>
        <taxon>Pelagophyceae</taxon>
        <taxon>Pelagomonadales</taxon>
        <taxon>Pelagomonadaceae</taxon>
        <taxon>Aureococcus</taxon>
    </lineage>
</organism>
<dbReference type="Proteomes" id="UP001363151">
    <property type="component" value="Unassembled WGS sequence"/>
</dbReference>
<reference evidence="2 3" key="1">
    <citation type="submission" date="2024-03" db="EMBL/GenBank/DDBJ databases">
        <title>Aureococcus anophagefferens CCMP1851 and Kratosvirus quantuckense: Draft genome of a second virus-susceptible host strain in the model system.</title>
        <authorList>
            <person name="Chase E."/>
            <person name="Truchon A.R."/>
            <person name="Schepens W."/>
            <person name="Wilhelm S.W."/>
        </authorList>
    </citation>
    <scope>NUCLEOTIDE SEQUENCE [LARGE SCALE GENOMIC DNA]</scope>
    <source>
        <strain evidence="2 3">CCMP1851</strain>
    </source>
</reference>
<evidence type="ECO:0008006" key="4">
    <source>
        <dbReference type="Google" id="ProtNLM"/>
    </source>
</evidence>
<keyword evidence="3" id="KW-1185">Reference proteome</keyword>
<feature type="region of interest" description="Disordered" evidence="1">
    <location>
        <begin position="172"/>
        <end position="219"/>
    </location>
</feature>
<gene>
    <name evidence="2" type="ORF">SO694_00004674</name>
</gene>
<comment type="caution">
    <text evidence="2">The sequence shown here is derived from an EMBL/GenBank/DDBJ whole genome shotgun (WGS) entry which is preliminary data.</text>
</comment>
<evidence type="ECO:0000313" key="3">
    <source>
        <dbReference type="Proteomes" id="UP001363151"/>
    </source>
</evidence>
<evidence type="ECO:0000256" key="1">
    <source>
        <dbReference type="SAM" id="MobiDB-lite"/>
    </source>
</evidence>
<name>A0ABR1G9C2_AURAN</name>
<protein>
    <recommendedName>
        <fullName evidence="4">F-box domain-containing protein</fullName>
    </recommendedName>
</protein>
<sequence>MELNRYLKRARTCARKEIMCDAYLSSNLAIMPEDAIAAILEFASGRDLAAIQAVGSKAIHRLVDDGARRRLDALAGDVASNEWVPNDALAQLEEHEPRCWAPADALAQLEEHEPRCWAPADAAALLALLRAQRSGDWIALDGFVRYASDDFACGRIMGKHLRLFSRPSGACSRRRRRAARSSPAAPSSSGASSRARSARTGATCSSSTAASARSAVRRRACSSSRCEGAVLAQVEGHERVGSRTRVALRAWAAKE</sequence>
<dbReference type="EMBL" id="JBBJCI010000040">
    <property type="protein sequence ID" value="KAK7249773.1"/>
    <property type="molecule type" value="Genomic_DNA"/>
</dbReference>
<feature type="compositionally biased region" description="Low complexity" evidence="1">
    <location>
        <begin position="180"/>
        <end position="214"/>
    </location>
</feature>